<dbReference type="InterPro" id="IPR023753">
    <property type="entry name" value="FAD/NAD-binding_dom"/>
</dbReference>
<proteinExistence type="inferred from homology"/>
<dbReference type="PANTHER" id="PTHR43014">
    <property type="entry name" value="MERCURIC REDUCTASE"/>
    <property type="match status" value="1"/>
</dbReference>
<evidence type="ECO:0000256" key="1">
    <source>
        <dbReference type="ARBA" id="ARBA00001974"/>
    </source>
</evidence>
<dbReference type="EC" id="1.8.1.4" evidence="13"/>
<evidence type="ECO:0000313" key="13">
    <source>
        <dbReference type="EMBL" id="AUX09413.1"/>
    </source>
</evidence>
<evidence type="ECO:0000256" key="10">
    <source>
        <dbReference type="SAM" id="MobiDB-lite"/>
    </source>
</evidence>
<evidence type="ECO:0000313" key="14">
    <source>
        <dbReference type="Proteomes" id="UP000263012"/>
    </source>
</evidence>
<dbReference type="Pfam" id="PF07992">
    <property type="entry name" value="Pyr_redox_2"/>
    <property type="match status" value="1"/>
</dbReference>
<gene>
    <name evidence="13" type="primary">lpd</name>
    <name evidence="13" type="ORF">AArcSl_1786</name>
</gene>
<evidence type="ECO:0000256" key="8">
    <source>
        <dbReference type="ARBA" id="ARBA00023284"/>
    </source>
</evidence>
<evidence type="ECO:0000256" key="7">
    <source>
        <dbReference type="ARBA" id="ARBA00023157"/>
    </source>
</evidence>
<keyword evidence="6 9" id="KW-0560">Oxidoreductase</keyword>
<dbReference type="GO" id="GO:0004148">
    <property type="term" value="F:dihydrolipoyl dehydrogenase (NADH) activity"/>
    <property type="evidence" value="ECO:0007669"/>
    <property type="project" value="UniProtKB-EC"/>
</dbReference>
<sequence>MNGRTGNAGERETRPHVVIIGAYGSAGVAVAEGLTPHIGEEIGRLTLVDDGEPGGGLCILRGCMPSKEVLSAAQHRHQARSDERLDGEPPGMDLASIVDRKDDHVAAFARHRREAVRDLADHDGVEFHRGTAAFLDDRTILIDGTGEGDGEDTEGERDGEAGDNGTVIEADYVAIATGSVPNRPSIPGLEGVDPARLYTSADVLDATHLPDSGVVMGFGYVGLELVPYLAEAGVDLTVVEHDARPLDEADPAFGDALLSLYREEFGVRIVTGASEERIDQIDEGVRLGLDTGEAIEAEAAFLFTGRRPNLDALRLGNTTLSPESGWIDATMRPPGAERTFVVGDANEREPILHVAKEQGYHTAENILAHVRNEPLTPYRNVHHHVVFSGAGVYPFARVGHTEKSAQEAGYEIAVATRRAENDGVFETKDVPHGLARLVVDADDGTVLGYQGLHYHADVMAKTMQVIVELGLDVRELPDRAYHPTTPEILDGLFRETAAELGS</sequence>
<keyword evidence="14" id="KW-1185">Reference proteome</keyword>
<reference evidence="14" key="1">
    <citation type="submission" date="2017-11" db="EMBL/GenBank/DDBJ databases">
        <title>Phenotypic and genomic properties of facultatively anaerobic sulfur-reducing natronoarchaea from hypersaline soda lakes.</title>
        <authorList>
            <person name="Sorokin D.Y."/>
            <person name="Kublanov I.V."/>
            <person name="Roman P."/>
            <person name="Sinninghe Damste J.S."/>
            <person name="Golyshin P.N."/>
            <person name="Rojo D."/>
            <person name="Ciordia S."/>
            <person name="Mena M.D.C."/>
            <person name="Ferrer M."/>
            <person name="Messina E."/>
            <person name="Smedile F."/>
            <person name="La Spada G."/>
            <person name="La Cono V."/>
            <person name="Yakimov M.M."/>
        </authorList>
    </citation>
    <scope>NUCLEOTIDE SEQUENCE [LARGE SCALE GENOMIC DNA]</scope>
    <source>
        <strain evidence="14">AArc-Sl</strain>
    </source>
</reference>
<keyword evidence="4 9" id="KW-0274">FAD</keyword>
<dbReference type="AlphaFoldDB" id="A0A343TJZ1"/>
<dbReference type="InterPro" id="IPR004099">
    <property type="entry name" value="Pyr_nucl-diS_OxRdtase_dimer"/>
</dbReference>
<keyword evidence="5" id="KW-0521">NADP</keyword>
<dbReference type="SUPFAM" id="SSF55424">
    <property type="entry name" value="FAD/NAD-linked reductases, dimerisation (C-terminal) domain"/>
    <property type="match status" value="1"/>
</dbReference>
<feature type="compositionally biased region" description="Acidic residues" evidence="10">
    <location>
        <begin position="146"/>
        <end position="157"/>
    </location>
</feature>
<dbReference type="InterPro" id="IPR016156">
    <property type="entry name" value="FAD/NAD-linked_Rdtase_dimer_sf"/>
</dbReference>
<dbReference type="KEGG" id="hdf:AArcSl_1786"/>
<dbReference type="RefSeq" id="WP_119817966.1">
    <property type="nucleotide sequence ID" value="NZ_CP025066.1"/>
</dbReference>
<keyword evidence="8 9" id="KW-0676">Redox-active center</keyword>
<dbReference type="PRINTS" id="PR00368">
    <property type="entry name" value="FADPNR"/>
</dbReference>
<comment type="cofactor">
    <cofactor evidence="1">
        <name>FAD</name>
        <dbReference type="ChEBI" id="CHEBI:57692"/>
    </cofactor>
</comment>
<dbReference type="Proteomes" id="UP000263012">
    <property type="component" value="Chromosome"/>
</dbReference>
<dbReference type="SUPFAM" id="SSF51905">
    <property type="entry name" value="FAD/NAD(P)-binding domain"/>
    <property type="match status" value="1"/>
</dbReference>
<dbReference type="PRINTS" id="PR00411">
    <property type="entry name" value="PNDRDTASEI"/>
</dbReference>
<evidence type="ECO:0000256" key="9">
    <source>
        <dbReference type="RuleBase" id="RU003691"/>
    </source>
</evidence>
<dbReference type="InterPro" id="IPR012999">
    <property type="entry name" value="Pyr_OxRdtase_I_AS"/>
</dbReference>
<dbReference type="PROSITE" id="PS00076">
    <property type="entry name" value="PYRIDINE_REDOX_1"/>
    <property type="match status" value="1"/>
</dbReference>
<keyword evidence="3 9" id="KW-0285">Flavoprotein</keyword>
<feature type="domain" description="FAD/NAD(P)-binding" evidence="12">
    <location>
        <begin position="16"/>
        <end position="359"/>
    </location>
</feature>
<evidence type="ECO:0000256" key="3">
    <source>
        <dbReference type="ARBA" id="ARBA00022630"/>
    </source>
</evidence>
<feature type="region of interest" description="Disordered" evidence="10">
    <location>
        <begin position="145"/>
        <end position="164"/>
    </location>
</feature>
<keyword evidence="7" id="KW-1015">Disulfide bond</keyword>
<dbReference type="OrthoDB" id="27922at2157"/>
<evidence type="ECO:0000259" key="12">
    <source>
        <dbReference type="Pfam" id="PF07992"/>
    </source>
</evidence>
<dbReference type="InterPro" id="IPR036188">
    <property type="entry name" value="FAD/NAD-bd_sf"/>
</dbReference>
<dbReference type="Pfam" id="PF02852">
    <property type="entry name" value="Pyr_redox_dim"/>
    <property type="match status" value="1"/>
</dbReference>
<name>A0A343TJZ1_9EURY</name>
<dbReference type="Gene3D" id="3.30.390.30">
    <property type="match status" value="1"/>
</dbReference>
<dbReference type="Gene3D" id="3.50.50.60">
    <property type="entry name" value="FAD/NAD(P)-binding domain"/>
    <property type="match status" value="2"/>
</dbReference>
<accession>A0A343TJZ1</accession>
<organism evidence="13 14">
    <name type="scientific">Halalkaliarchaeum desulfuricum</name>
    <dbReference type="NCBI Taxonomy" id="2055893"/>
    <lineage>
        <taxon>Archaea</taxon>
        <taxon>Methanobacteriati</taxon>
        <taxon>Methanobacteriota</taxon>
        <taxon>Stenosarchaea group</taxon>
        <taxon>Halobacteria</taxon>
        <taxon>Halobacteriales</taxon>
        <taxon>Haloferacaceae</taxon>
        <taxon>Halalkaliarchaeum</taxon>
    </lineage>
</organism>
<dbReference type="EMBL" id="CP025066">
    <property type="protein sequence ID" value="AUX09413.1"/>
    <property type="molecule type" value="Genomic_DNA"/>
</dbReference>
<dbReference type="PANTHER" id="PTHR43014:SF5">
    <property type="entry name" value="GLUTATHIONE REDUCTASE (NADPH)"/>
    <property type="match status" value="1"/>
</dbReference>
<evidence type="ECO:0000256" key="5">
    <source>
        <dbReference type="ARBA" id="ARBA00022857"/>
    </source>
</evidence>
<protein>
    <submittedName>
        <fullName evidence="13">Dihydrolipoamide dehydrogenase</fullName>
        <ecNumber evidence="13">1.8.1.4</ecNumber>
    </submittedName>
</protein>
<dbReference type="GeneID" id="37878143"/>
<evidence type="ECO:0000259" key="11">
    <source>
        <dbReference type="Pfam" id="PF02852"/>
    </source>
</evidence>
<evidence type="ECO:0000256" key="4">
    <source>
        <dbReference type="ARBA" id="ARBA00022827"/>
    </source>
</evidence>
<evidence type="ECO:0000256" key="2">
    <source>
        <dbReference type="ARBA" id="ARBA00007532"/>
    </source>
</evidence>
<feature type="domain" description="Pyridine nucleotide-disulphide oxidoreductase dimerisation" evidence="11">
    <location>
        <begin position="394"/>
        <end position="488"/>
    </location>
</feature>
<comment type="similarity">
    <text evidence="2 9">Belongs to the class-I pyridine nucleotide-disulfide oxidoreductase family.</text>
</comment>
<evidence type="ECO:0000256" key="6">
    <source>
        <dbReference type="ARBA" id="ARBA00023002"/>
    </source>
</evidence>